<protein>
    <submittedName>
        <fullName evidence="3">Uncharacterized protein</fullName>
    </submittedName>
</protein>
<evidence type="ECO:0000313" key="3">
    <source>
        <dbReference type="EMBL" id="GLY57601.1"/>
    </source>
</evidence>
<gene>
    <name evidence="3" type="ORF">Ccel01_22030</name>
</gene>
<dbReference type="AlphaFoldDB" id="A0AAV5P6J2"/>
<feature type="compositionally biased region" description="Basic residues" evidence="1">
    <location>
        <begin position="40"/>
        <end position="54"/>
    </location>
</feature>
<feature type="transmembrane region" description="Helical" evidence="2">
    <location>
        <begin position="113"/>
        <end position="138"/>
    </location>
</feature>
<accession>A0AAV5P6J2</accession>
<sequence>MHLTGHEDHALVIRRSHPGGPQDPPDGRRARGAPRDRLSVRRRSAAPANLRRRTVTPTPARDTAFPAHDGAPEQPSARAAARGLRFTARRASRARRRGAAPARRPAVPPVERANGWVVALAVAAGAVLFSTLAMKAFLGG</sequence>
<evidence type="ECO:0000313" key="4">
    <source>
        <dbReference type="Proteomes" id="UP001165168"/>
    </source>
</evidence>
<organism evidence="3 4">
    <name type="scientific">Cellulosimicrobium cellulans</name>
    <name type="common">Arthrobacter luteus</name>
    <dbReference type="NCBI Taxonomy" id="1710"/>
    <lineage>
        <taxon>Bacteria</taxon>
        <taxon>Bacillati</taxon>
        <taxon>Actinomycetota</taxon>
        <taxon>Actinomycetes</taxon>
        <taxon>Micrococcales</taxon>
        <taxon>Promicromonosporaceae</taxon>
        <taxon>Cellulosimicrobium</taxon>
    </lineage>
</organism>
<name>A0AAV5P6J2_CELCE</name>
<feature type="region of interest" description="Disordered" evidence="1">
    <location>
        <begin position="1"/>
        <end position="107"/>
    </location>
</feature>
<comment type="caution">
    <text evidence="3">The sequence shown here is derived from an EMBL/GenBank/DDBJ whole genome shotgun (WGS) entry which is preliminary data.</text>
</comment>
<keyword evidence="2" id="KW-1133">Transmembrane helix</keyword>
<proteinExistence type="predicted"/>
<dbReference type="EMBL" id="BSTG01000002">
    <property type="protein sequence ID" value="GLY57601.1"/>
    <property type="molecule type" value="Genomic_DNA"/>
</dbReference>
<keyword evidence="2" id="KW-0472">Membrane</keyword>
<keyword evidence="2" id="KW-0812">Transmembrane</keyword>
<feature type="compositionally biased region" description="Basic residues" evidence="1">
    <location>
        <begin position="87"/>
        <end position="98"/>
    </location>
</feature>
<evidence type="ECO:0000256" key="2">
    <source>
        <dbReference type="SAM" id="Phobius"/>
    </source>
</evidence>
<feature type="compositionally biased region" description="Basic and acidic residues" evidence="1">
    <location>
        <begin position="25"/>
        <end position="39"/>
    </location>
</feature>
<evidence type="ECO:0000256" key="1">
    <source>
        <dbReference type="SAM" id="MobiDB-lite"/>
    </source>
</evidence>
<dbReference type="Proteomes" id="UP001165168">
    <property type="component" value="Unassembled WGS sequence"/>
</dbReference>
<feature type="compositionally biased region" description="Basic and acidic residues" evidence="1">
    <location>
        <begin position="1"/>
        <end position="11"/>
    </location>
</feature>
<reference evidence="3" key="1">
    <citation type="submission" date="2023-03" db="EMBL/GenBank/DDBJ databases">
        <title>Cellulosimicrobium cellulans NBRC 103059.</title>
        <authorList>
            <person name="Ichikawa N."/>
            <person name="Sato H."/>
            <person name="Tonouchi N."/>
        </authorList>
    </citation>
    <scope>NUCLEOTIDE SEQUENCE</scope>
    <source>
        <strain evidence="3">NBRC 103059</strain>
    </source>
</reference>